<dbReference type="SMART" id="SM00347">
    <property type="entry name" value="HTH_MARR"/>
    <property type="match status" value="1"/>
</dbReference>
<dbReference type="InterPro" id="IPR000835">
    <property type="entry name" value="HTH_MarR-typ"/>
</dbReference>
<proteinExistence type="predicted"/>
<accession>A0ABP9JRM2</accession>
<evidence type="ECO:0000259" key="1">
    <source>
        <dbReference type="SMART" id="SM00347"/>
    </source>
</evidence>
<dbReference type="Proteomes" id="UP001500603">
    <property type="component" value="Unassembled WGS sequence"/>
</dbReference>
<gene>
    <name evidence="2" type="ORF">GCM10023318_02820</name>
</gene>
<dbReference type="SUPFAM" id="SSF46785">
    <property type="entry name" value="Winged helix' DNA-binding domain"/>
    <property type="match status" value="1"/>
</dbReference>
<sequence>MVHNLNRRDRHDIVFAMSDSGVADDVALSRLVFELALFARHFPASLLRRPGFHLDRSAFLILTRLESGCALSLRELSQAFQLDISTINRQVAAMLKQELVDRVPDPDGGIARKIRASTKGLELLAADRAQSCDNINTVVADWSDLDIGEFGRLIARFNESVEHLEHNPWPRPPEIH</sequence>
<feature type="domain" description="HTH marR-type" evidence="1">
    <location>
        <begin position="47"/>
        <end position="147"/>
    </location>
</feature>
<organism evidence="2 3">
    <name type="scientific">Nocardia callitridis</name>
    <dbReference type="NCBI Taxonomy" id="648753"/>
    <lineage>
        <taxon>Bacteria</taxon>
        <taxon>Bacillati</taxon>
        <taxon>Actinomycetota</taxon>
        <taxon>Actinomycetes</taxon>
        <taxon>Mycobacteriales</taxon>
        <taxon>Nocardiaceae</taxon>
        <taxon>Nocardia</taxon>
    </lineage>
</organism>
<keyword evidence="3" id="KW-1185">Reference proteome</keyword>
<name>A0ABP9JRM2_9NOCA</name>
<reference evidence="3" key="1">
    <citation type="journal article" date="2019" name="Int. J. Syst. Evol. Microbiol.">
        <title>The Global Catalogue of Microorganisms (GCM) 10K type strain sequencing project: providing services to taxonomists for standard genome sequencing and annotation.</title>
        <authorList>
            <consortium name="The Broad Institute Genomics Platform"/>
            <consortium name="The Broad Institute Genome Sequencing Center for Infectious Disease"/>
            <person name="Wu L."/>
            <person name="Ma J."/>
        </authorList>
    </citation>
    <scope>NUCLEOTIDE SEQUENCE [LARGE SCALE GENOMIC DNA]</scope>
    <source>
        <strain evidence="3">JCM 18298</strain>
    </source>
</reference>
<dbReference type="Pfam" id="PF01047">
    <property type="entry name" value="MarR"/>
    <property type="match status" value="1"/>
</dbReference>
<dbReference type="EMBL" id="BAABJM010000001">
    <property type="protein sequence ID" value="GAA5042482.1"/>
    <property type="molecule type" value="Genomic_DNA"/>
</dbReference>
<evidence type="ECO:0000313" key="2">
    <source>
        <dbReference type="EMBL" id="GAA5042482.1"/>
    </source>
</evidence>
<dbReference type="Gene3D" id="1.10.10.10">
    <property type="entry name" value="Winged helix-like DNA-binding domain superfamily/Winged helix DNA-binding domain"/>
    <property type="match status" value="1"/>
</dbReference>
<protein>
    <submittedName>
        <fullName evidence="2">MarR family winged helix-turn-helix transcriptional regulator</fullName>
    </submittedName>
</protein>
<evidence type="ECO:0000313" key="3">
    <source>
        <dbReference type="Proteomes" id="UP001500603"/>
    </source>
</evidence>
<comment type="caution">
    <text evidence="2">The sequence shown here is derived from an EMBL/GenBank/DDBJ whole genome shotgun (WGS) entry which is preliminary data.</text>
</comment>
<dbReference type="InterPro" id="IPR036390">
    <property type="entry name" value="WH_DNA-bd_sf"/>
</dbReference>
<dbReference type="InterPro" id="IPR036388">
    <property type="entry name" value="WH-like_DNA-bd_sf"/>
</dbReference>